<dbReference type="PROSITE" id="PS51969">
    <property type="entry name" value="CBM39"/>
    <property type="match status" value="1"/>
</dbReference>
<dbReference type="GO" id="GO:0004553">
    <property type="term" value="F:hydrolase activity, hydrolyzing O-glycosyl compounds"/>
    <property type="evidence" value="ECO:0007669"/>
    <property type="project" value="InterPro"/>
</dbReference>
<dbReference type="GO" id="GO:0030246">
    <property type="term" value="F:carbohydrate binding"/>
    <property type="evidence" value="ECO:0007669"/>
    <property type="project" value="InterPro"/>
</dbReference>
<dbReference type="PROSITE" id="PS51762">
    <property type="entry name" value="GH16_2"/>
    <property type="match status" value="1"/>
</dbReference>
<dbReference type="Proteomes" id="UP000479190">
    <property type="component" value="Unassembled WGS sequence"/>
</dbReference>
<feature type="chain" id="PRO_5026278091" evidence="4">
    <location>
        <begin position="21"/>
        <end position="475"/>
    </location>
</feature>
<dbReference type="InterPro" id="IPR043030">
    <property type="entry name" value="BGBP_N_sf"/>
</dbReference>
<evidence type="ECO:0000313" key="7">
    <source>
        <dbReference type="EMBL" id="CAB0030416.1"/>
    </source>
</evidence>
<dbReference type="EMBL" id="CADCXV010000480">
    <property type="protein sequence ID" value="CAB0030416.1"/>
    <property type="molecule type" value="Genomic_DNA"/>
</dbReference>
<sequence length="475" mass="53803">MELSELLFLTCCCLVAGAGAYNPPMATVEPLKPAGIRVSIPHESGISLVAFHININEDFYALEAGMIARDIIKQRNGRWVYQDKTTQLQENDVVYYWVHVVYRGLGYNLLNQEHKVKDFYDYNGNKIQSVGIIDERDMPELENNSGNSGNGECRSLSATKLYDSFGSRQTSPCAGKLIFSEDFRSSDAQWTTLEQFNTAPDYEFVVYRDSPRNVKIRNGLKLTPTLLSEESNDTFVRYGELKLNKCTGNPRGSDCLRKGVHWNILPPVASGRLNTNKSFNFQYGRVEIRAKLPKGDWIYPLLMLETAKANHNGRNQNIRVASSAGNVDLRSKDGLDISGHVLWGGVVEQDTRQQFQRVNEFRSTKVGENPWSDAYHTYELIWTLDRISLKVDGQVYDERSVNVPNDTPFFLTLGLAVGGLSEFPDYCTSSGSVKPWRNIGAKAVLNFYTSQDTWRRTWTDDNESLKVDYVKIYAL</sequence>
<dbReference type="PANTHER" id="PTHR10963:SF60">
    <property type="entry name" value="GRAM-NEGATIVE BACTERIA-BINDING PROTEIN 1-RELATED"/>
    <property type="match status" value="1"/>
</dbReference>
<dbReference type="InterPro" id="IPR013320">
    <property type="entry name" value="ConA-like_dom_sf"/>
</dbReference>
<evidence type="ECO:0000256" key="1">
    <source>
        <dbReference type="ARBA" id="ARBA00008781"/>
    </source>
</evidence>
<organism evidence="7 8">
    <name type="scientific">Trichogramma brassicae</name>
    <dbReference type="NCBI Taxonomy" id="86971"/>
    <lineage>
        <taxon>Eukaryota</taxon>
        <taxon>Metazoa</taxon>
        <taxon>Ecdysozoa</taxon>
        <taxon>Arthropoda</taxon>
        <taxon>Hexapoda</taxon>
        <taxon>Insecta</taxon>
        <taxon>Pterygota</taxon>
        <taxon>Neoptera</taxon>
        <taxon>Endopterygota</taxon>
        <taxon>Hymenoptera</taxon>
        <taxon>Apocrita</taxon>
        <taxon>Proctotrupomorpha</taxon>
        <taxon>Chalcidoidea</taxon>
        <taxon>Trichogrammatidae</taxon>
        <taxon>Trichogramma</taxon>
    </lineage>
</organism>
<keyword evidence="8" id="KW-1185">Reference proteome</keyword>
<dbReference type="InterPro" id="IPR031756">
    <property type="entry name" value="BGBP_N"/>
</dbReference>
<dbReference type="Pfam" id="PF15886">
    <property type="entry name" value="CBM39"/>
    <property type="match status" value="1"/>
</dbReference>
<keyword evidence="2" id="KW-0399">Innate immunity</keyword>
<dbReference type="InterPro" id="IPR050546">
    <property type="entry name" value="Glycosyl_Hydrlase_16"/>
</dbReference>
<feature type="domain" description="CBM39" evidence="6">
    <location>
        <begin position="21"/>
        <end position="121"/>
    </location>
</feature>
<proteinExistence type="inferred from homology"/>
<dbReference type="GO" id="GO:0005975">
    <property type="term" value="P:carbohydrate metabolic process"/>
    <property type="evidence" value="ECO:0007669"/>
    <property type="project" value="InterPro"/>
</dbReference>
<feature type="signal peptide" evidence="4">
    <location>
        <begin position="1"/>
        <end position="20"/>
    </location>
</feature>
<gene>
    <name evidence="7" type="ORF">TBRA_LOCUS2418</name>
</gene>
<dbReference type="SUPFAM" id="SSF49899">
    <property type="entry name" value="Concanavalin A-like lectins/glucanases"/>
    <property type="match status" value="1"/>
</dbReference>
<dbReference type="InterPro" id="IPR000757">
    <property type="entry name" value="Beta-glucanase-like"/>
</dbReference>
<evidence type="ECO:0000259" key="6">
    <source>
        <dbReference type="PROSITE" id="PS51969"/>
    </source>
</evidence>
<evidence type="ECO:0000256" key="4">
    <source>
        <dbReference type="SAM" id="SignalP"/>
    </source>
</evidence>
<feature type="domain" description="GH16" evidence="5">
    <location>
        <begin position="120"/>
        <end position="475"/>
    </location>
</feature>
<dbReference type="Pfam" id="PF00722">
    <property type="entry name" value="Glyco_hydro_16"/>
    <property type="match status" value="1"/>
</dbReference>
<dbReference type="AlphaFoldDB" id="A0A6H5I683"/>
<keyword evidence="3" id="KW-0391">Immunity</keyword>
<evidence type="ECO:0000259" key="5">
    <source>
        <dbReference type="PROSITE" id="PS51762"/>
    </source>
</evidence>
<evidence type="ECO:0000313" key="8">
    <source>
        <dbReference type="Proteomes" id="UP000479190"/>
    </source>
</evidence>
<protein>
    <submittedName>
        <fullName evidence="7">Uncharacterized protein</fullName>
    </submittedName>
</protein>
<comment type="similarity">
    <text evidence="1">Belongs to the insect beta-1,3-glucan binding protein family.</text>
</comment>
<dbReference type="PANTHER" id="PTHR10963">
    <property type="entry name" value="GLYCOSYL HYDROLASE-RELATED"/>
    <property type="match status" value="1"/>
</dbReference>
<reference evidence="7 8" key="1">
    <citation type="submission" date="2020-02" db="EMBL/GenBank/DDBJ databases">
        <authorList>
            <person name="Ferguson B K."/>
        </authorList>
    </citation>
    <scope>NUCLEOTIDE SEQUENCE [LARGE SCALE GENOMIC DNA]</scope>
</reference>
<evidence type="ECO:0000256" key="2">
    <source>
        <dbReference type="ARBA" id="ARBA00022588"/>
    </source>
</evidence>
<keyword evidence="4" id="KW-0732">Signal</keyword>
<evidence type="ECO:0000256" key="3">
    <source>
        <dbReference type="ARBA" id="ARBA00022859"/>
    </source>
</evidence>
<dbReference type="OrthoDB" id="4781at2759"/>
<accession>A0A6H5I683</accession>
<name>A0A6H5I683_9HYME</name>
<dbReference type="Gene3D" id="2.60.120.200">
    <property type="match status" value="1"/>
</dbReference>
<dbReference type="Gene3D" id="2.60.40.2140">
    <property type="entry name" value="Beta-1,3-glucan-recognition protein, N-terminal domain"/>
    <property type="match status" value="1"/>
</dbReference>
<dbReference type="GO" id="GO:0045087">
    <property type="term" value="P:innate immune response"/>
    <property type="evidence" value="ECO:0007669"/>
    <property type="project" value="UniProtKB-KW"/>
</dbReference>